<evidence type="ECO:0000313" key="12">
    <source>
        <dbReference type="Proteomes" id="UP000594638"/>
    </source>
</evidence>
<dbReference type="InterPro" id="IPR001356">
    <property type="entry name" value="HD"/>
</dbReference>
<dbReference type="Pfam" id="PF05920">
    <property type="entry name" value="Homeobox_KN"/>
    <property type="match status" value="1"/>
</dbReference>
<dbReference type="InterPro" id="IPR008422">
    <property type="entry name" value="KN_HD"/>
</dbReference>
<organism evidence="11 12">
    <name type="scientific">Olea europaea subsp. europaea</name>
    <dbReference type="NCBI Taxonomy" id="158383"/>
    <lineage>
        <taxon>Eukaryota</taxon>
        <taxon>Viridiplantae</taxon>
        <taxon>Streptophyta</taxon>
        <taxon>Embryophyta</taxon>
        <taxon>Tracheophyta</taxon>
        <taxon>Spermatophyta</taxon>
        <taxon>Magnoliopsida</taxon>
        <taxon>eudicotyledons</taxon>
        <taxon>Gunneridae</taxon>
        <taxon>Pentapetalae</taxon>
        <taxon>asterids</taxon>
        <taxon>lamiids</taxon>
        <taxon>Lamiales</taxon>
        <taxon>Oleaceae</taxon>
        <taxon>Oleeae</taxon>
        <taxon>Olea</taxon>
    </lineage>
</organism>
<dbReference type="Gramene" id="OE9A006485T1">
    <property type="protein sequence ID" value="OE9A006485C1"/>
    <property type="gene ID" value="OE9A006485"/>
</dbReference>
<proteinExistence type="inferred from homology"/>
<keyword evidence="5 8" id="KW-0371">Homeobox</keyword>
<evidence type="ECO:0000256" key="4">
    <source>
        <dbReference type="ARBA" id="ARBA00023125"/>
    </source>
</evidence>
<evidence type="ECO:0000256" key="2">
    <source>
        <dbReference type="ARBA" id="ARBA00006454"/>
    </source>
</evidence>
<keyword evidence="12" id="KW-1185">Reference proteome</keyword>
<evidence type="ECO:0000256" key="8">
    <source>
        <dbReference type="PROSITE-ProRule" id="PRU00108"/>
    </source>
</evidence>
<keyword evidence="4 8" id="KW-0238">DNA-binding</keyword>
<protein>
    <submittedName>
        <fullName evidence="11">BEL1-like homeodomain 11</fullName>
    </submittedName>
</protein>
<dbReference type="InterPro" id="IPR006563">
    <property type="entry name" value="POX_dom"/>
</dbReference>
<keyword evidence="7 8" id="KW-0539">Nucleus</keyword>
<evidence type="ECO:0000313" key="11">
    <source>
        <dbReference type="EMBL" id="CAA2979145.1"/>
    </source>
</evidence>
<comment type="similarity">
    <text evidence="2">Belongs to the TALE/BELL homeobox family.</text>
</comment>
<dbReference type="AlphaFoldDB" id="A0A8S0RJZ0"/>
<dbReference type="Gene3D" id="1.10.10.60">
    <property type="entry name" value="Homeodomain-like"/>
    <property type="match status" value="1"/>
</dbReference>
<dbReference type="Pfam" id="PF07526">
    <property type="entry name" value="POX"/>
    <property type="match status" value="1"/>
</dbReference>
<evidence type="ECO:0000259" key="10">
    <source>
        <dbReference type="PROSITE" id="PS50071"/>
    </source>
</evidence>
<dbReference type="SMART" id="SM00389">
    <property type="entry name" value="HOX"/>
    <property type="match status" value="1"/>
</dbReference>
<dbReference type="GO" id="GO:0005634">
    <property type="term" value="C:nucleus"/>
    <property type="evidence" value="ECO:0007669"/>
    <property type="project" value="UniProtKB-SubCell"/>
</dbReference>
<evidence type="ECO:0000256" key="7">
    <source>
        <dbReference type="ARBA" id="ARBA00023242"/>
    </source>
</evidence>
<sequence>MVSQDSPSNTNSSILHQFISSNSIASQNQFRNQHFDPYAVDSIGNGPYPQSLGSMPNIYSFDERMSRSTDVRAPQLIDEARIDRDRRLIDLLGRSTEVSQQAQRLSLSLGSEHSRQSSLNSSNFLSPGYMISEEAGRESCNTGLDRMAHDFSFSGNAFSPINQSCSTSYGTESIAATIGSSKYLKPAQSLLEEMVNVGGKDIDLSNQKYVEKLSRGCKKDSFGLSFELKAELSNNELLIEKHETYLNLVKLIALLEEVERRYDDYYHHMEKTVSSFEVIAGSGAGKAYTALALHAMSKHFCSLRNAILFQIRVTRKQITKDMPRISSSLSELSLSDQEARHNRKSLQQLGIVQTSRQVFRPIRGLPETSVTILRAWLFEHFLHPYPSDSEKLMLASQTGLSKNQISNWFINARVRLWKPMIEELYKEEFADSSTDSDQVLTSSSTTRKGFGDSAEDLS</sequence>
<evidence type="ECO:0000256" key="9">
    <source>
        <dbReference type="SAM" id="MobiDB-lite"/>
    </source>
</evidence>
<dbReference type="InterPro" id="IPR009057">
    <property type="entry name" value="Homeodomain-like_sf"/>
</dbReference>
<feature type="domain" description="Homeobox" evidence="10">
    <location>
        <begin position="378"/>
        <end position="419"/>
    </location>
</feature>
<gene>
    <name evidence="11" type="ORF">OLEA9_A006485</name>
</gene>
<keyword evidence="6" id="KW-0804">Transcription</keyword>
<dbReference type="EMBL" id="CACTIH010003626">
    <property type="protein sequence ID" value="CAA2979145.1"/>
    <property type="molecule type" value="Genomic_DNA"/>
</dbReference>
<evidence type="ECO:0000256" key="6">
    <source>
        <dbReference type="ARBA" id="ARBA00023163"/>
    </source>
</evidence>
<keyword evidence="3" id="KW-0805">Transcription regulation</keyword>
<dbReference type="SMART" id="SM00574">
    <property type="entry name" value="POX"/>
    <property type="match status" value="1"/>
</dbReference>
<accession>A0A8S0RJZ0</accession>
<comment type="subcellular location">
    <subcellularLocation>
        <location evidence="1 8">Nucleus</location>
    </subcellularLocation>
</comment>
<reference evidence="11 12" key="1">
    <citation type="submission" date="2019-12" db="EMBL/GenBank/DDBJ databases">
        <authorList>
            <person name="Alioto T."/>
            <person name="Alioto T."/>
            <person name="Gomez Garrido J."/>
        </authorList>
    </citation>
    <scope>NUCLEOTIDE SEQUENCE [LARGE SCALE GENOMIC DNA]</scope>
</reference>
<comment type="caution">
    <text evidence="11">The sequence shown here is derived from an EMBL/GenBank/DDBJ whole genome shotgun (WGS) entry which is preliminary data.</text>
</comment>
<dbReference type="PROSITE" id="PS50071">
    <property type="entry name" value="HOMEOBOX_2"/>
    <property type="match status" value="1"/>
</dbReference>
<evidence type="ECO:0000256" key="1">
    <source>
        <dbReference type="ARBA" id="ARBA00004123"/>
    </source>
</evidence>
<feature type="compositionally biased region" description="Polar residues" evidence="9">
    <location>
        <begin position="431"/>
        <end position="447"/>
    </location>
</feature>
<dbReference type="GO" id="GO:0006355">
    <property type="term" value="P:regulation of DNA-templated transcription"/>
    <property type="evidence" value="ECO:0007669"/>
    <property type="project" value="InterPro"/>
</dbReference>
<dbReference type="CDD" id="cd00086">
    <property type="entry name" value="homeodomain"/>
    <property type="match status" value="1"/>
</dbReference>
<dbReference type="GO" id="GO:0003677">
    <property type="term" value="F:DNA binding"/>
    <property type="evidence" value="ECO:0007669"/>
    <property type="project" value="UniProtKB-UniRule"/>
</dbReference>
<dbReference type="OrthoDB" id="10056939at2759"/>
<evidence type="ECO:0000256" key="3">
    <source>
        <dbReference type="ARBA" id="ARBA00023015"/>
    </source>
</evidence>
<name>A0A8S0RJZ0_OLEEU</name>
<dbReference type="PANTHER" id="PTHR11850">
    <property type="entry name" value="HOMEOBOX PROTEIN TRANSCRIPTION FACTORS"/>
    <property type="match status" value="1"/>
</dbReference>
<dbReference type="Proteomes" id="UP000594638">
    <property type="component" value="Unassembled WGS sequence"/>
</dbReference>
<feature type="DNA-binding region" description="Homeobox" evidence="8">
    <location>
        <begin position="380"/>
        <end position="420"/>
    </location>
</feature>
<evidence type="ECO:0000256" key="5">
    <source>
        <dbReference type="ARBA" id="ARBA00023155"/>
    </source>
</evidence>
<feature type="region of interest" description="Disordered" evidence="9">
    <location>
        <begin position="430"/>
        <end position="458"/>
    </location>
</feature>
<dbReference type="InterPro" id="IPR050224">
    <property type="entry name" value="TALE_homeobox"/>
</dbReference>
<dbReference type="SUPFAM" id="SSF46689">
    <property type="entry name" value="Homeodomain-like"/>
    <property type="match status" value="1"/>
</dbReference>